<evidence type="ECO:0000256" key="11">
    <source>
        <dbReference type="SAM" id="Phobius"/>
    </source>
</evidence>
<dbReference type="Pfam" id="PF00082">
    <property type="entry name" value="Peptidase_S8"/>
    <property type="match status" value="1"/>
</dbReference>
<comment type="similarity">
    <text evidence="2 10">Belongs to the peptidase S8 family.</text>
</comment>
<feature type="active site" description="Charge relay system" evidence="10">
    <location>
        <position position="71"/>
    </location>
</feature>
<dbReference type="NCBIfam" id="TIGR03921">
    <property type="entry name" value="T7SS_mycosin"/>
    <property type="match status" value="1"/>
</dbReference>
<evidence type="ECO:0000256" key="1">
    <source>
        <dbReference type="ARBA" id="ARBA00004162"/>
    </source>
</evidence>
<dbReference type="InterPro" id="IPR023834">
    <property type="entry name" value="T7SS_pept_S8A_mycosin"/>
</dbReference>
<feature type="active site" description="Charge relay system" evidence="10">
    <location>
        <position position="257"/>
    </location>
</feature>
<evidence type="ECO:0000256" key="4">
    <source>
        <dbReference type="ARBA" id="ARBA00022670"/>
    </source>
</evidence>
<evidence type="ECO:0000256" key="8">
    <source>
        <dbReference type="ARBA" id="ARBA00022989"/>
    </source>
</evidence>
<keyword evidence="12" id="KW-0732">Signal</keyword>
<evidence type="ECO:0000256" key="9">
    <source>
        <dbReference type="ARBA" id="ARBA00023136"/>
    </source>
</evidence>
<evidence type="ECO:0000259" key="13">
    <source>
        <dbReference type="Pfam" id="PF00082"/>
    </source>
</evidence>
<keyword evidence="7 10" id="KW-0720">Serine protease</keyword>
<evidence type="ECO:0000256" key="7">
    <source>
        <dbReference type="ARBA" id="ARBA00022825"/>
    </source>
</evidence>
<dbReference type="InterPro" id="IPR036852">
    <property type="entry name" value="Peptidase_S8/S53_dom_sf"/>
</dbReference>
<protein>
    <submittedName>
        <fullName evidence="14">Type VII secretion-associated serine protease mycosin</fullName>
    </submittedName>
</protein>
<dbReference type="InterPro" id="IPR022398">
    <property type="entry name" value="Peptidase_S8_His-AS"/>
</dbReference>
<dbReference type="GO" id="GO:0006508">
    <property type="term" value="P:proteolysis"/>
    <property type="evidence" value="ECO:0007669"/>
    <property type="project" value="UniProtKB-KW"/>
</dbReference>
<dbReference type="PROSITE" id="PS51892">
    <property type="entry name" value="SUBTILASE"/>
    <property type="match status" value="1"/>
</dbReference>
<name>A0ABV8EUX2_9ACTN</name>
<dbReference type="InterPro" id="IPR023827">
    <property type="entry name" value="Peptidase_S8_Asp-AS"/>
</dbReference>
<dbReference type="PANTHER" id="PTHR43806:SF11">
    <property type="entry name" value="CEREVISIN-RELATED"/>
    <property type="match status" value="1"/>
</dbReference>
<accession>A0ABV8EUX2</accession>
<dbReference type="Gene3D" id="3.40.50.200">
    <property type="entry name" value="Peptidase S8/S53 domain"/>
    <property type="match status" value="1"/>
</dbReference>
<dbReference type="InterPro" id="IPR050131">
    <property type="entry name" value="Peptidase_S8_subtilisin-like"/>
</dbReference>
<keyword evidence="3" id="KW-1003">Cell membrane</keyword>
<evidence type="ECO:0000256" key="2">
    <source>
        <dbReference type="ARBA" id="ARBA00011073"/>
    </source>
</evidence>
<dbReference type="GO" id="GO:0008233">
    <property type="term" value="F:peptidase activity"/>
    <property type="evidence" value="ECO:0007669"/>
    <property type="project" value="UniProtKB-KW"/>
</dbReference>
<dbReference type="SUPFAM" id="SSF52743">
    <property type="entry name" value="Subtilisin-like"/>
    <property type="match status" value="1"/>
</dbReference>
<dbReference type="PANTHER" id="PTHR43806">
    <property type="entry name" value="PEPTIDASE S8"/>
    <property type="match status" value="1"/>
</dbReference>
<keyword evidence="9 11" id="KW-0472">Membrane</keyword>
<feature type="domain" description="Peptidase S8/S53" evidence="13">
    <location>
        <begin position="62"/>
        <end position="292"/>
    </location>
</feature>
<dbReference type="RefSeq" id="WP_362909463.1">
    <property type="nucleotide sequence ID" value="NZ_JBHSBC010000001.1"/>
</dbReference>
<proteinExistence type="inferred from homology"/>
<sequence>MNGFTRRLTAAAIAIVTAGAVTAAPAVAAPTRCAPKRGTTSIAEPWGQRRLNLPQAWRLSRGAKVTVAIVDSGVDVTHPQLTRVTAFDLTETGKADCVGHGTAVAGIIGGARLKGVPFAGVAPEARLISIKQPLGDEGDLGRLALGIVKAAQLGADVINVSIQASDQPDLRNAVAYALAKDAVVVAAAGNVNKEDGTPAPAYPAAYPGVISVGAANSDGSVADYSNSMTPVTVLAPGSDITSTWPGRSYVEKENGTSFAAAYVSGVAALVRSRYPELNKDQVRWRIARTADGASGTGSGAGMVNPLLAVSTIMASDEVALAPQEPAPLPADAIRRTPPEDALSVSITLWVALLCLAGVLLAVVFRFAVPRGRRRGWQPGHPGEQT</sequence>
<comment type="caution">
    <text evidence="14">The sequence shown here is derived from an EMBL/GenBank/DDBJ whole genome shotgun (WGS) entry which is preliminary data.</text>
</comment>
<feature type="transmembrane region" description="Helical" evidence="11">
    <location>
        <begin position="346"/>
        <end position="368"/>
    </location>
</feature>
<keyword evidence="6 10" id="KW-0378">Hydrolase</keyword>
<reference evidence="15" key="1">
    <citation type="journal article" date="2019" name="Int. J. Syst. Evol. Microbiol.">
        <title>The Global Catalogue of Microorganisms (GCM) 10K type strain sequencing project: providing services to taxonomists for standard genome sequencing and annotation.</title>
        <authorList>
            <consortium name="The Broad Institute Genomics Platform"/>
            <consortium name="The Broad Institute Genome Sequencing Center for Infectious Disease"/>
            <person name="Wu L."/>
            <person name="Ma J."/>
        </authorList>
    </citation>
    <scope>NUCLEOTIDE SEQUENCE [LARGE SCALE GENOMIC DNA]</scope>
    <source>
        <strain evidence="15">TBRC 7912</strain>
    </source>
</reference>
<keyword evidence="5 11" id="KW-0812">Transmembrane</keyword>
<evidence type="ECO:0000313" key="15">
    <source>
        <dbReference type="Proteomes" id="UP001595698"/>
    </source>
</evidence>
<organism evidence="14 15">
    <name type="scientific">Streptosporangium jomthongense</name>
    <dbReference type="NCBI Taxonomy" id="1193683"/>
    <lineage>
        <taxon>Bacteria</taxon>
        <taxon>Bacillati</taxon>
        <taxon>Actinomycetota</taxon>
        <taxon>Actinomycetes</taxon>
        <taxon>Streptosporangiales</taxon>
        <taxon>Streptosporangiaceae</taxon>
        <taxon>Streptosporangium</taxon>
    </lineage>
</organism>
<keyword evidence="8 11" id="KW-1133">Transmembrane helix</keyword>
<evidence type="ECO:0000256" key="3">
    <source>
        <dbReference type="ARBA" id="ARBA00022475"/>
    </source>
</evidence>
<dbReference type="InterPro" id="IPR000209">
    <property type="entry name" value="Peptidase_S8/S53_dom"/>
</dbReference>
<dbReference type="Proteomes" id="UP001595698">
    <property type="component" value="Unassembled WGS sequence"/>
</dbReference>
<dbReference type="PROSITE" id="PS00136">
    <property type="entry name" value="SUBTILASE_ASP"/>
    <property type="match status" value="1"/>
</dbReference>
<dbReference type="PRINTS" id="PR00723">
    <property type="entry name" value="SUBTILISIN"/>
</dbReference>
<feature type="chain" id="PRO_5047145794" evidence="12">
    <location>
        <begin position="24"/>
        <end position="385"/>
    </location>
</feature>
<feature type="active site" description="Charge relay system" evidence="10">
    <location>
        <position position="100"/>
    </location>
</feature>
<dbReference type="InterPro" id="IPR015500">
    <property type="entry name" value="Peptidase_S8_subtilisin-rel"/>
</dbReference>
<feature type="signal peptide" evidence="12">
    <location>
        <begin position="1"/>
        <end position="23"/>
    </location>
</feature>
<keyword evidence="15" id="KW-1185">Reference proteome</keyword>
<evidence type="ECO:0000256" key="6">
    <source>
        <dbReference type="ARBA" id="ARBA00022801"/>
    </source>
</evidence>
<keyword evidence="4 10" id="KW-0645">Protease</keyword>
<gene>
    <name evidence="14" type="primary">mycP</name>
    <name evidence="14" type="ORF">ACFOYY_02565</name>
</gene>
<evidence type="ECO:0000256" key="10">
    <source>
        <dbReference type="PROSITE-ProRule" id="PRU01240"/>
    </source>
</evidence>
<dbReference type="EMBL" id="JBHSBC010000001">
    <property type="protein sequence ID" value="MFC3978985.1"/>
    <property type="molecule type" value="Genomic_DNA"/>
</dbReference>
<dbReference type="PROSITE" id="PS00137">
    <property type="entry name" value="SUBTILASE_HIS"/>
    <property type="match status" value="1"/>
</dbReference>
<evidence type="ECO:0000256" key="5">
    <source>
        <dbReference type="ARBA" id="ARBA00022692"/>
    </source>
</evidence>
<comment type="subcellular location">
    <subcellularLocation>
        <location evidence="1">Cell membrane</location>
        <topology evidence="1">Single-pass membrane protein</topology>
    </subcellularLocation>
</comment>
<evidence type="ECO:0000313" key="14">
    <source>
        <dbReference type="EMBL" id="MFC3978985.1"/>
    </source>
</evidence>
<evidence type="ECO:0000256" key="12">
    <source>
        <dbReference type="SAM" id="SignalP"/>
    </source>
</evidence>